<dbReference type="STRING" id="260084.SAMN02927928_2648"/>
<feature type="transmembrane region" description="Helical" evidence="1">
    <location>
        <begin position="12"/>
        <end position="33"/>
    </location>
</feature>
<feature type="transmembrane region" description="Helical" evidence="1">
    <location>
        <begin position="349"/>
        <end position="374"/>
    </location>
</feature>
<feature type="transmembrane region" description="Helical" evidence="1">
    <location>
        <begin position="198"/>
        <end position="222"/>
    </location>
</feature>
<name>A0A1G4SFA1_9CAUL</name>
<proteinExistence type="predicted"/>
<keyword evidence="3" id="KW-1185">Reference proteome</keyword>
<dbReference type="Proteomes" id="UP000199150">
    <property type="component" value="Unassembled WGS sequence"/>
</dbReference>
<keyword evidence="1" id="KW-1133">Transmembrane helix</keyword>
<dbReference type="RefSeq" id="WP_139159680.1">
    <property type="nucleotide sequence ID" value="NZ_CBCRYE010000002.1"/>
</dbReference>
<organism evidence="2 3">
    <name type="scientific">Asticcacaulis taihuensis</name>
    <dbReference type="NCBI Taxonomy" id="260084"/>
    <lineage>
        <taxon>Bacteria</taxon>
        <taxon>Pseudomonadati</taxon>
        <taxon>Pseudomonadota</taxon>
        <taxon>Alphaproteobacteria</taxon>
        <taxon>Caulobacterales</taxon>
        <taxon>Caulobacteraceae</taxon>
        <taxon>Asticcacaulis</taxon>
    </lineage>
</organism>
<keyword evidence="1" id="KW-0472">Membrane</keyword>
<reference evidence="3" key="1">
    <citation type="submission" date="2016-10" db="EMBL/GenBank/DDBJ databases">
        <authorList>
            <person name="Varghese N."/>
            <person name="Submissions S."/>
        </authorList>
    </citation>
    <scope>NUCLEOTIDE SEQUENCE [LARGE SCALE GENOMIC DNA]</scope>
    <source>
        <strain evidence="3">CGMCC 1.3431</strain>
    </source>
</reference>
<evidence type="ECO:0000313" key="3">
    <source>
        <dbReference type="Proteomes" id="UP000199150"/>
    </source>
</evidence>
<sequence>MGSLLPDSIDVAAGLVFVYLLMSLLTTVVREAIEGFMKRRSRNLEKGLIELLCDHPPQNVSNKGAVVKADASGYELLKNFYDHPLTMSLYRGRYTIPPKRSFFQGKNLPSYIPSSHFAFVVLDLLADSGGQNAEGSLDPNAILTASRNLPNARLSKMVQFAINNSAGDIDKARMFLENWYNATMDRVSGWYRLETQTLIFWLALVTCVILNVNTVVIAQSLYLSPSLRKAVEASSETYYKEKASAHSDASQLMPDSGKNPLSALDLPLGWNDTTIDTMNHLFRFCDSPGDATYTPGNCRTTEIPVTPMPDWSKGSFTANLSQSWRNISERTVNLYRGTPSLGDNALFNVLPLISLIAGWLMTAFAVTLGAPFWFDILARLMTVRSTLKPKDGGSGVTGSDGLASLMNAFKPAADNTGTSQVTPQLGYQPSLVASAGNAPDDLAALRALDPDQRPRDD</sequence>
<evidence type="ECO:0000256" key="1">
    <source>
        <dbReference type="SAM" id="Phobius"/>
    </source>
</evidence>
<dbReference type="EMBL" id="FMTS01000004">
    <property type="protein sequence ID" value="SCW67884.1"/>
    <property type="molecule type" value="Genomic_DNA"/>
</dbReference>
<protein>
    <submittedName>
        <fullName evidence="2">Uncharacterized protein</fullName>
    </submittedName>
</protein>
<dbReference type="OrthoDB" id="6286374at2"/>
<dbReference type="AlphaFoldDB" id="A0A1G4SFA1"/>
<evidence type="ECO:0000313" key="2">
    <source>
        <dbReference type="EMBL" id="SCW67884.1"/>
    </source>
</evidence>
<gene>
    <name evidence="2" type="ORF">SAMN02927928_2648</name>
</gene>
<keyword evidence="1" id="KW-0812">Transmembrane</keyword>
<accession>A0A1G4SFA1</accession>